<dbReference type="RefSeq" id="WP_066379729.1">
    <property type="nucleotide sequence ID" value="NZ_LTAZ01000003.1"/>
</dbReference>
<evidence type="ECO:0000256" key="3">
    <source>
        <dbReference type="ARBA" id="ARBA00023274"/>
    </source>
</evidence>
<comment type="similarity">
    <text evidence="1 5">Belongs to the eukaryotic ribosomal protein eL31 family.</text>
</comment>
<evidence type="ECO:0000256" key="2">
    <source>
        <dbReference type="ARBA" id="ARBA00022980"/>
    </source>
</evidence>
<dbReference type="PATRIC" id="fig|1008153.3.peg.764"/>
<dbReference type="Proteomes" id="UP000075321">
    <property type="component" value="Unassembled WGS sequence"/>
</dbReference>
<protein>
    <recommendedName>
        <fullName evidence="4 5">Large ribosomal subunit protein eL31</fullName>
    </recommendedName>
</protein>
<dbReference type="InterPro" id="IPR023621">
    <property type="entry name" value="Ribosomal_eL31_dom_sf"/>
</dbReference>
<evidence type="ECO:0000313" key="6">
    <source>
        <dbReference type="EMBL" id="KYH26874.1"/>
    </source>
</evidence>
<dbReference type="Gene3D" id="3.10.440.10">
    <property type="match status" value="1"/>
</dbReference>
<evidence type="ECO:0000313" key="7">
    <source>
        <dbReference type="Proteomes" id="UP000075321"/>
    </source>
</evidence>
<keyword evidence="3 5" id="KW-0687">Ribonucleoprotein</keyword>
<evidence type="ECO:0000256" key="5">
    <source>
        <dbReference type="HAMAP-Rule" id="MF_00410"/>
    </source>
</evidence>
<dbReference type="PANTHER" id="PTHR10956:SF0">
    <property type="entry name" value="60S RIBOSOMAL PROTEIN L31"/>
    <property type="match status" value="1"/>
</dbReference>
<name>A0A151AGY2_9EURY</name>
<accession>A0A151AGY2</accession>
<dbReference type="SMART" id="SM01380">
    <property type="entry name" value="Ribosomal_L31e"/>
    <property type="match status" value="1"/>
</dbReference>
<keyword evidence="7" id="KW-1185">Reference proteome</keyword>
<dbReference type="OrthoDB" id="10127at2157"/>
<dbReference type="HAMAP" id="MF_00410">
    <property type="entry name" value="Ribosomal_eL31"/>
    <property type="match status" value="1"/>
</dbReference>
<keyword evidence="2 5" id="KW-0689">Ribosomal protein</keyword>
<dbReference type="AlphaFoldDB" id="A0A151AGY2"/>
<dbReference type="PANTHER" id="PTHR10956">
    <property type="entry name" value="60S RIBOSOMAL PROTEIN L31"/>
    <property type="match status" value="1"/>
</dbReference>
<comment type="caution">
    <text evidence="6">The sequence shown here is derived from an EMBL/GenBank/DDBJ whole genome shotgun (WGS) entry which is preliminary data.</text>
</comment>
<evidence type="ECO:0000256" key="1">
    <source>
        <dbReference type="ARBA" id="ARBA00010808"/>
    </source>
</evidence>
<dbReference type="GO" id="GO:0003735">
    <property type="term" value="F:structural constituent of ribosome"/>
    <property type="evidence" value="ECO:0007669"/>
    <property type="project" value="InterPro"/>
</dbReference>
<proteinExistence type="inferred from homology"/>
<dbReference type="NCBIfam" id="NF002258">
    <property type="entry name" value="PRK01192.1-1"/>
    <property type="match status" value="1"/>
</dbReference>
<dbReference type="SUPFAM" id="SSF54575">
    <property type="entry name" value="Ribosomal protein L31e"/>
    <property type="match status" value="1"/>
</dbReference>
<dbReference type="CDD" id="cd00463">
    <property type="entry name" value="Ribosomal_L31e"/>
    <property type="match status" value="1"/>
</dbReference>
<dbReference type="GO" id="GO:0022625">
    <property type="term" value="C:cytosolic large ribosomal subunit"/>
    <property type="evidence" value="ECO:0007669"/>
    <property type="project" value="TreeGrafter"/>
</dbReference>
<dbReference type="PROSITE" id="PS01144">
    <property type="entry name" value="RIBOSOMAL_L31E"/>
    <property type="match status" value="1"/>
</dbReference>
<dbReference type="InterPro" id="IPR020052">
    <property type="entry name" value="Ribosomal_eL31_CS"/>
</dbReference>
<dbReference type="Pfam" id="PF01198">
    <property type="entry name" value="Ribosomal_L31e"/>
    <property type="match status" value="1"/>
</dbReference>
<sequence length="92" mass="10492">MSANDFEERVVTVPLRDAKAQASHERADKAMSLVREHLAKHFKVDEDAVRLDPSINEAVWERGRRKPPSKLRVRAARFTEEGEALVEAELAR</sequence>
<dbReference type="EMBL" id="LTAZ01000003">
    <property type="protein sequence ID" value="KYH26874.1"/>
    <property type="molecule type" value="Genomic_DNA"/>
</dbReference>
<evidence type="ECO:0000256" key="4">
    <source>
        <dbReference type="ARBA" id="ARBA00035230"/>
    </source>
</evidence>
<dbReference type="InterPro" id="IPR000054">
    <property type="entry name" value="Ribosomal_eL31"/>
</dbReference>
<organism evidence="6 7">
    <name type="scientific">Halalkalicoccus paucihalophilus</name>
    <dbReference type="NCBI Taxonomy" id="1008153"/>
    <lineage>
        <taxon>Archaea</taxon>
        <taxon>Methanobacteriati</taxon>
        <taxon>Methanobacteriota</taxon>
        <taxon>Stenosarchaea group</taxon>
        <taxon>Halobacteria</taxon>
        <taxon>Halobacteriales</taxon>
        <taxon>Halococcaceae</taxon>
        <taxon>Halalkalicoccus</taxon>
    </lineage>
</organism>
<dbReference type="GO" id="GO:0002181">
    <property type="term" value="P:cytoplasmic translation"/>
    <property type="evidence" value="ECO:0007669"/>
    <property type="project" value="TreeGrafter"/>
</dbReference>
<reference evidence="6 7" key="1">
    <citation type="submission" date="2016-02" db="EMBL/GenBank/DDBJ databases">
        <title>Genome sequence of Halalkalicoccus paucihalophilus DSM 24557.</title>
        <authorList>
            <person name="Poehlein A."/>
            <person name="Daniel R."/>
        </authorList>
    </citation>
    <scope>NUCLEOTIDE SEQUENCE [LARGE SCALE GENOMIC DNA]</scope>
    <source>
        <strain evidence="6 7">DSM 24557</strain>
    </source>
</reference>
<gene>
    <name evidence="5" type="primary">rpl31e</name>
    <name evidence="6" type="ORF">HAPAU_07610</name>
</gene>